<evidence type="ECO:0000313" key="1">
    <source>
        <dbReference type="EMBL" id="SPW53208.1"/>
    </source>
</evidence>
<dbReference type="Proteomes" id="UP000250561">
    <property type="component" value="Unassembled WGS sequence"/>
</dbReference>
<dbReference type="NCBIfam" id="NF011945">
    <property type="entry name" value="PRK15416.1"/>
    <property type="match status" value="1"/>
</dbReference>
<sequence>MTVDKRLLQCGNEIYSAIKDLQSKTPDKNIVIFTHNHCLTYIAKDKRDATFKPDYLDGLVMHVEKGKVYLDGEFVNH</sequence>
<gene>
    <name evidence="1" type="ORF">NCTC11126_04153</name>
</gene>
<dbReference type="AlphaFoldDB" id="A0A2X1JZX6"/>
<protein>
    <submittedName>
        <fullName evidence="1">Phosphoglycerate mutase</fullName>
    </submittedName>
</protein>
<accession>A0A2X1JZX6</accession>
<organism evidence="1 2">
    <name type="scientific">Escherichia coli</name>
    <dbReference type="NCBI Taxonomy" id="562"/>
    <lineage>
        <taxon>Bacteria</taxon>
        <taxon>Pseudomonadati</taxon>
        <taxon>Pseudomonadota</taxon>
        <taxon>Gammaproteobacteria</taxon>
        <taxon>Enterobacterales</taxon>
        <taxon>Enterobacteriaceae</taxon>
        <taxon>Escherichia</taxon>
    </lineage>
</organism>
<reference evidence="1 2" key="1">
    <citation type="submission" date="2018-06" db="EMBL/GenBank/DDBJ databases">
        <authorList>
            <consortium name="Pathogen Informatics"/>
            <person name="Doyle S."/>
        </authorList>
    </citation>
    <scope>NUCLEOTIDE SEQUENCE [LARGE SCALE GENOMIC DNA]</scope>
    <source>
        <strain evidence="1 2">NCTC11126</strain>
    </source>
</reference>
<name>A0A2X1JZX6_ECOLX</name>
<proteinExistence type="predicted"/>
<dbReference type="EMBL" id="UARS01000008">
    <property type="protein sequence ID" value="SPW53208.1"/>
    <property type="molecule type" value="Genomic_DNA"/>
</dbReference>
<evidence type="ECO:0000313" key="2">
    <source>
        <dbReference type="Proteomes" id="UP000250561"/>
    </source>
</evidence>